<evidence type="ECO:0000313" key="2">
    <source>
        <dbReference type="Proteomes" id="UP000317881"/>
    </source>
</evidence>
<keyword evidence="2" id="KW-1185">Reference proteome</keyword>
<dbReference type="EMBL" id="BJND01000019">
    <property type="protein sequence ID" value="GEC05220.1"/>
    <property type="molecule type" value="Genomic_DNA"/>
</dbReference>
<reference evidence="1 2" key="1">
    <citation type="submission" date="2019-06" db="EMBL/GenBank/DDBJ databases">
        <title>Whole genome shotgun sequence of Streptomyces spinoverrucosus NBRC 14228.</title>
        <authorList>
            <person name="Hosoyama A."/>
            <person name="Uohara A."/>
            <person name="Ohji S."/>
            <person name="Ichikawa N."/>
        </authorList>
    </citation>
    <scope>NUCLEOTIDE SEQUENCE [LARGE SCALE GENOMIC DNA]</scope>
    <source>
        <strain evidence="1 2">NBRC 14228</strain>
    </source>
</reference>
<sequence>MDSLETAAGFATLCNGALESTGSAVRAEEQVDQPRVITPPSLCWFRADFGSRNRGKPQVLAPIE</sequence>
<organism evidence="1 2">
    <name type="scientific">Streptomyces spinoverrucosus</name>
    <dbReference type="NCBI Taxonomy" id="284043"/>
    <lineage>
        <taxon>Bacteria</taxon>
        <taxon>Bacillati</taxon>
        <taxon>Actinomycetota</taxon>
        <taxon>Actinomycetes</taxon>
        <taxon>Kitasatosporales</taxon>
        <taxon>Streptomycetaceae</taxon>
        <taxon>Streptomyces</taxon>
    </lineage>
</organism>
<gene>
    <name evidence="1" type="ORF">SSP24_28750</name>
</gene>
<accession>A0A4Y3VHD9</accession>
<proteinExistence type="predicted"/>
<protein>
    <submittedName>
        <fullName evidence="1">Uncharacterized protein</fullName>
    </submittedName>
</protein>
<evidence type="ECO:0000313" key="1">
    <source>
        <dbReference type="EMBL" id="GEC05220.1"/>
    </source>
</evidence>
<dbReference type="AlphaFoldDB" id="A0A4Y3VHD9"/>
<comment type="caution">
    <text evidence="1">The sequence shown here is derived from an EMBL/GenBank/DDBJ whole genome shotgun (WGS) entry which is preliminary data.</text>
</comment>
<dbReference type="Proteomes" id="UP000317881">
    <property type="component" value="Unassembled WGS sequence"/>
</dbReference>
<name>A0A4Y3VHD9_9ACTN</name>